<keyword evidence="4" id="KW-1185">Reference proteome</keyword>
<name>A0A078B1H6_STYLE</name>
<keyword evidence="1" id="KW-0472">Membrane</keyword>
<reference evidence="3 4" key="1">
    <citation type="submission" date="2014-06" db="EMBL/GenBank/DDBJ databases">
        <authorList>
            <person name="Swart Estienne"/>
        </authorList>
    </citation>
    <scope>NUCLEOTIDE SEQUENCE [LARGE SCALE GENOMIC DNA]</scope>
    <source>
        <strain evidence="3 4">130c</strain>
    </source>
</reference>
<dbReference type="AlphaFoldDB" id="A0A078B1H6"/>
<evidence type="ECO:0000256" key="1">
    <source>
        <dbReference type="SAM" id="Phobius"/>
    </source>
</evidence>
<evidence type="ECO:0000313" key="3">
    <source>
        <dbReference type="EMBL" id="CDW87093.1"/>
    </source>
</evidence>
<dbReference type="EMBL" id="CCKQ01015272">
    <property type="protein sequence ID" value="CDW87093.1"/>
    <property type="molecule type" value="Genomic_DNA"/>
</dbReference>
<evidence type="ECO:0008006" key="5">
    <source>
        <dbReference type="Google" id="ProtNLM"/>
    </source>
</evidence>
<organism evidence="3 4">
    <name type="scientific">Stylonychia lemnae</name>
    <name type="common">Ciliate</name>
    <dbReference type="NCBI Taxonomy" id="5949"/>
    <lineage>
        <taxon>Eukaryota</taxon>
        <taxon>Sar</taxon>
        <taxon>Alveolata</taxon>
        <taxon>Ciliophora</taxon>
        <taxon>Intramacronucleata</taxon>
        <taxon>Spirotrichea</taxon>
        <taxon>Stichotrichia</taxon>
        <taxon>Sporadotrichida</taxon>
        <taxon>Oxytrichidae</taxon>
        <taxon>Stylonychinae</taxon>
        <taxon>Stylonychia</taxon>
    </lineage>
</organism>
<keyword evidence="1" id="KW-0812">Transmembrane</keyword>
<feature type="chain" id="PRO_5001729796" description="Sulfite exporter TauE/SafE" evidence="2">
    <location>
        <begin position="25"/>
        <end position="521"/>
    </location>
</feature>
<accession>A0A078B1H6</accession>
<feature type="transmembrane region" description="Helical" evidence="1">
    <location>
        <begin position="304"/>
        <end position="325"/>
    </location>
</feature>
<dbReference type="GO" id="GO:0016567">
    <property type="term" value="P:protein ubiquitination"/>
    <property type="evidence" value="ECO:0007669"/>
    <property type="project" value="TreeGrafter"/>
</dbReference>
<dbReference type="Proteomes" id="UP000039865">
    <property type="component" value="Unassembled WGS sequence"/>
</dbReference>
<feature type="transmembrane region" description="Helical" evidence="1">
    <location>
        <begin position="337"/>
        <end position="357"/>
    </location>
</feature>
<dbReference type="PANTHER" id="PTHR14255">
    <property type="entry name" value="CEREBLON"/>
    <property type="match status" value="1"/>
</dbReference>
<feature type="transmembrane region" description="Helical" evidence="1">
    <location>
        <begin position="479"/>
        <end position="499"/>
    </location>
</feature>
<feature type="transmembrane region" description="Helical" evidence="1">
    <location>
        <begin position="170"/>
        <end position="189"/>
    </location>
</feature>
<keyword evidence="2" id="KW-0732">Signal</keyword>
<evidence type="ECO:0000313" key="4">
    <source>
        <dbReference type="Proteomes" id="UP000039865"/>
    </source>
</evidence>
<dbReference type="PANTHER" id="PTHR14255:SF3">
    <property type="entry name" value="SULFITE EXPORTER TAUE_SAFE FAMILY PROTEIN 5-RELATED"/>
    <property type="match status" value="1"/>
</dbReference>
<keyword evidence="1" id="KW-1133">Transmembrane helix</keyword>
<dbReference type="OrthoDB" id="302005at2759"/>
<proteinExistence type="predicted"/>
<feature type="transmembrane region" description="Helical" evidence="1">
    <location>
        <begin position="381"/>
        <end position="411"/>
    </location>
</feature>
<protein>
    <recommendedName>
        <fullName evidence="5">Sulfite exporter TauE/SafE</fullName>
    </recommendedName>
</protein>
<dbReference type="GO" id="GO:0031464">
    <property type="term" value="C:Cul4A-RING E3 ubiquitin ligase complex"/>
    <property type="evidence" value="ECO:0007669"/>
    <property type="project" value="TreeGrafter"/>
</dbReference>
<feature type="transmembrane region" description="Helical" evidence="1">
    <location>
        <begin position="143"/>
        <end position="163"/>
    </location>
</feature>
<dbReference type="InParanoid" id="A0A078B1H6"/>
<evidence type="ECO:0000256" key="2">
    <source>
        <dbReference type="SAM" id="SignalP"/>
    </source>
</evidence>
<gene>
    <name evidence="3" type="primary">Contig18681.g19842</name>
    <name evidence="3" type="ORF">STYLEM_16195</name>
</gene>
<feature type="transmembrane region" description="Helical" evidence="1">
    <location>
        <begin position="66"/>
        <end position="98"/>
    </location>
</feature>
<feature type="transmembrane region" description="Helical" evidence="1">
    <location>
        <begin position="447"/>
        <end position="467"/>
    </location>
</feature>
<feature type="transmembrane region" description="Helical" evidence="1">
    <location>
        <begin position="105"/>
        <end position="123"/>
    </location>
</feature>
<feature type="signal peptide" evidence="2">
    <location>
        <begin position="1"/>
        <end position="24"/>
    </location>
</feature>
<sequence length="521" mass="59506">MRKGLQLLSILALLFIFNLHQINGYGTSCQSNEECESLWEWCGETSDHMRFVCKHKDMFPMFSLEFIGSFFCILIVMLANCGGLSSGGVVIPVCLAFYKFDTRQAIAMSNVSILISILIRFVIEWYFIGKNANAINKNKDVDYNMASIMSPFVIIFAAIGVIFGQVIPELMIGAGFFIFLLLQFIRTLLKVITLYKQENQRFRYQEVELAKQSVNFEEGINKALFQSITRQDQYMPVESLRYLQPAIFQNSQQKRNSSSVVLGDSIEIQQRSLENQILPINIETQTAKKRIQIHKDYSELIGSIKTVVIVIMLVVLMIVSLLRGYQKIYKCSKVDKSVLILSMIFSVLATLFMIKLVKMDIQKKQPIQTIMLEGMITPKNLMAYFILGISSGLIQGAFGVSIELFATQFILMMGIDQITTRNNILRVTLLSSFAASFVAMTEGLLDYEYTFLVIMMTLLGTVPGVYIQNAVVSQTQRQSYVMIIYTFCMIFSMITIPSFEIDYLIQTETRLTQYQWEQNYC</sequence>